<dbReference type="PANTHER" id="PTHR32108">
    <property type="entry name" value="DNA-DIRECTED RNA POLYMERASE SUBUNIT ALPHA"/>
    <property type="match status" value="1"/>
</dbReference>
<dbReference type="AlphaFoldDB" id="A0A5B6V6S5"/>
<gene>
    <name evidence="1" type="ORF">EPI10_000001</name>
</gene>
<dbReference type="EMBL" id="SMMG02000007">
    <property type="protein sequence ID" value="KAA3464774.1"/>
    <property type="molecule type" value="Genomic_DNA"/>
</dbReference>
<evidence type="ECO:0000313" key="1">
    <source>
        <dbReference type="EMBL" id="KAA3464774.1"/>
    </source>
</evidence>
<dbReference type="Proteomes" id="UP000325315">
    <property type="component" value="Unassembled WGS sequence"/>
</dbReference>
<dbReference type="PANTHER" id="PTHR32108:SF5">
    <property type="entry name" value="DYNACTIN SUBUNIT 1-LIKE"/>
    <property type="match status" value="1"/>
</dbReference>
<keyword evidence="2" id="KW-1185">Reference proteome</keyword>
<dbReference type="GO" id="GO:0008168">
    <property type="term" value="F:methyltransferase activity"/>
    <property type="evidence" value="ECO:0007669"/>
    <property type="project" value="UniProtKB-KW"/>
</dbReference>
<comment type="caution">
    <text evidence="1">The sequence shown here is derived from an EMBL/GenBank/DDBJ whole genome shotgun (WGS) entry which is preliminary data.</text>
</comment>
<accession>A0A5B6V6S5</accession>
<proteinExistence type="predicted"/>
<dbReference type="GO" id="GO:0032259">
    <property type="term" value="P:methylation"/>
    <property type="evidence" value="ECO:0007669"/>
    <property type="project" value="UniProtKB-KW"/>
</dbReference>
<keyword evidence="1" id="KW-0808">Transferase</keyword>
<keyword evidence="1" id="KW-0489">Methyltransferase</keyword>
<sequence>MQEQLAKIQQDMRDQMLESQKNMMSQLTQLLTGGLKKGKSSIVNLGDDNENPIYPPGSNPGDNPTNPVVPDLDDMAEMEKTRVKLPKQLEDRCRWLEEKFRAMENADYHCGINANDLNLVLDLVLPPKFKIPEFGKYNRTSCPEAHITMFCRKMTGYVNIDQLLIYSFQDSLIGSAAKWYNQLSLTKINSWKDLAQNIEKKQNKSFRQYALRWREVAIQVQLHLLEKETPMLFINTLKATFINHMLGSATMSFSDIVMSSEMIENAIRCGKIEAGENTKRSTQKNKENEVNNLSLYNKEYPKPITVGQPRAITTSYQGPSSLRSLNGTMRTPNARHKCDNREYGKENQENIVEVKTSLKWVLKQMIDKGLIIQDLEEIPKEMRSYCEFHAEEGHEIQACAEFKALVQSMMDNKELEFIEEVKGPEGMLGNLNIDAVSEEGAREENLSCIYLYILGNVLNNRTVEEVPVYFRANTESLDINDMSGTVINSEPPFEQDMCLEQP</sequence>
<evidence type="ECO:0000313" key="2">
    <source>
        <dbReference type="Proteomes" id="UP000325315"/>
    </source>
</evidence>
<protein>
    <submittedName>
        <fullName evidence="1">Trans-resveratrol di-O-methyltransferase-like</fullName>
    </submittedName>
</protein>
<name>A0A5B6V6S5_9ROSI</name>
<reference evidence="2" key="1">
    <citation type="journal article" date="2019" name="Plant Biotechnol. J.">
        <title>Genome sequencing of the Australian wild diploid species Gossypium australe highlights disease resistance and delayed gland morphogenesis.</title>
        <authorList>
            <person name="Cai Y."/>
            <person name="Cai X."/>
            <person name="Wang Q."/>
            <person name="Wang P."/>
            <person name="Zhang Y."/>
            <person name="Cai C."/>
            <person name="Xu Y."/>
            <person name="Wang K."/>
            <person name="Zhou Z."/>
            <person name="Wang C."/>
            <person name="Geng S."/>
            <person name="Li B."/>
            <person name="Dong Q."/>
            <person name="Hou Y."/>
            <person name="Wang H."/>
            <person name="Ai P."/>
            <person name="Liu Z."/>
            <person name="Yi F."/>
            <person name="Sun M."/>
            <person name="An G."/>
            <person name="Cheng J."/>
            <person name="Zhang Y."/>
            <person name="Shi Q."/>
            <person name="Xie Y."/>
            <person name="Shi X."/>
            <person name="Chang Y."/>
            <person name="Huang F."/>
            <person name="Chen Y."/>
            <person name="Hong S."/>
            <person name="Mi L."/>
            <person name="Sun Q."/>
            <person name="Zhang L."/>
            <person name="Zhou B."/>
            <person name="Peng R."/>
            <person name="Zhang X."/>
            <person name="Liu F."/>
        </authorList>
    </citation>
    <scope>NUCLEOTIDE SEQUENCE [LARGE SCALE GENOMIC DNA]</scope>
    <source>
        <strain evidence="2">cv. PA1801</strain>
    </source>
</reference>
<organism evidence="1 2">
    <name type="scientific">Gossypium australe</name>
    <dbReference type="NCBI Taxonomy" id="47621"/>
    <lineage>
        <taxon>Eukaryota</taxon>
        <taxon>Viridiplantae</taxon>
        <taxon>Streptophyta</taxon>
        <taxon>Embryophyta</taxon>
        <taxon>Tracheophyta</taxon>
        <taxon>Spermatophyta</taxon>
        <taxon>Magnoliopsida</taxon>
        <taxon>eudicotyledons</taxon>
        <taxon>Gunneridae</taxon>
        <taxon>Pentapetalae</taxon>
        <taxon>rosids</taxon>
        <taxon>malvids</taxon>
        <taxon>Malvales</taxon>
        <taxon>Malvaceae</taxon>
        <taxon>Malvoideae</taxon>
        <taxon>Gossypium</taxon>
    </lineage>
</organism>
<dbReference type="OrthoDB" id="1750196at2759"/>